<dbReference type="Proteomes" id="UP000503096">
    <property type="component" value="Chromosome"/>
</dbReference>
<feature type="compositionally biased region" description="Low complexity" evidence="1">
    <location>
        <begin position="1284"/>
        <end position="1300"/>
    </location>
</feature>
<dbReference type="RefSeq" id="WP_171163280.1">
    <property type="nucleotide sequence ID" value="NZ_CP053073.1"/>
</dbReference>
<feature type="region of interest" description="Disordered" evidence="1">
    <location>
        <begin position="1274"/>
        <end position="1300"/>
    </location>
</feature>
<organism evidence="4 5">
    <name type="scientific">Usitatibacter palustris</name>
    <dbReference type="NCBI Taxonomy" id="2732487"/>
    <lineage>
        <taxon>Bacteria</taxon>
        <taxon>Pseudomonadati</taxon>
        <taxon>Pseudomonadota</taxon>
        <taxon>Betaproteobacteria</taxon>
        <taxon>Nitrosomonadales</taxon>
        <taxon>Usitatibacteraceae</taxon>
        <taxon>Usitatibacter</taxon>
    </lineage>
</organism>
<name>A0A6M4HB87_9PROT</name>
<evidence type="ECO:0000313" key="4">
    <source>
        <dbReference type="EMBL" id="QJR15734.1"/>
    </source>
</evidence>
<dbReference type="FunCoup" id="A0A6M4HB87">
    <property type="interactions" value="98"/>
</dbReference>
<feature type="region of interest" description="Disordered" evidence="1">
    <location>
        <begin position="991"/>
        <end position="1012"/>
    </location>
</feature>
<accession>A0A6M4HB87</accession>
<dbReference type="InterPro" id="IPR025263">
    <property type="entry name" value="YhdP_central"/>
</dbReference>
<keyword evidence="2" id="KW-0812">Transmembrane</keyword>
<dbReference type="EMBL" id="CP053073">
    <property type="protein sequence ID" value="QJR15734.1"/>
    <property type="molecule type" value="Genomic_DNA"/>
</dbReference>
<reference evidence="4 5" key="1">
    <citation type="submission" date="2020-04" db="EMBL/GenBank/DDBJ databases">
        <title>Usitatibacter rugosus gen. nov., sp. nov. and Usitatibacter palustris sp. nov., novel members of Usitatibacteraceae fam. nov. within the order Nitrosomonadales isolated from soil.</title>
        <authorList>
            <person name="Huber K.J."/>
            <person name="Neumann-Schaal M."/>
            <person name="Geppert A."/>
            <person name="Luckner M."/>
            <person name="Wanner G."/>
            <person name="Overmann J."/>
        </authorList>
    </citation>
    <scope>NUCLEOTIDE SEQUENCE [LARGE SCALE GENOMIC DNA]</scope>
    <source>
        <strain evidence="4 5">Swamp67</strain>
    </source>
</reference>
<evidence type="ECO:0000313" key="5">
    <source>
        <dbReference type="Proteomes" id="UP000503096"/>
    </source>
</evidence>
<dbReference type="NCBIfam" id="TIGR02099">
    <property type="entry name" value="YhdP family protein"/>
    <property type="match status" value="1"/>
</dbReference>
<keyword evidence="2" id="KW-0472">Membrane</keyword>
<keyword evidence="2" id="KW-1133">Transmembrane helix</keyword>
<dbReference type="InterPro" id="IPR011836">
    <property type="entry name" value="YhdP"/>
</dbReference>
<feature type="transmembrane region" description="Helical" evidence="2">
    <location>
        <begin position="20"/>
        <end position="41"/>
    </location>
</feature>
<keyword evidence="5" id="KW-1185">Reference proteome</keyword>
<evidence type="ECO:0000256" key="1">
    <source>
        <dbReference type="SAM" id="MobiDB-lite"/>
    </source>
</evidence>
<gene>
    <name evidence="4" type="ORF">DSM104440_02560</name>
</gene>
<dbReference type="InParanoid" id="A0A6M4HB87"/>
<evidence type="ECO:0000256" key="2">
    <source>
        <dbReference type="SAM" id="Phobius"/>
    </source>
</evidence>
<protein>
    <recommendedName>
        <fullName evidence="3">YhdP central domain-containing protein</fullName>
    </recommendedName>
</protein>
<dbReference type="Pfam" id="PF13116">
    <property type="entry name" value="YhdP"/>
    <property type="match status" value="1"/>
</dbReference>
<sequence length="1300" mass="140489">MKSKPEAHRIKTLSRIFVRLAVGAGMTALVLFTGAVLYLRYVALPDVESMRPRIIASLESASGMKVSMARIDGGWGGLRPRLSMQDFGLADHRGATVLRMQHAEATLSWWALLLGEVRFHHVELDGPQLVLRRGKDGLIYLADKPLNAAGPGDGEFARWLLAQPSLRITDATLVWQDEKVSAPEVRLSGVEILIRRRGGRHHAALIAKPPAHLAARLELRANLALKHEDQRWSVVGSLYAEALQADLARLRTHLPLPESLRSGSGSVRLWAEIDPEGMREVTADLAMRDARAQLAADLLPLELASVSGRATYAKQAGGFSFATKDLRIRTRGGAESKPATFAVTLAKDERGPRGEVTADAIDLKLAATLLDYFPVPRDVKGHVLQYAPRGHISKATLAWRGESLAKASTLSVSGNFEDLAVNAVNGYPAVQGLTGSVSGDEKGGTLKLASKKASLEIAEKFPVPFTFDRLETTTRWKVVPAGIEVAIEEARFANADVEGEVSGTWRSLPAGQEGSKPGHAELKGTLSRFEPSRVVDYLPSRYEHTRGWLARAVSGGTGTRARFEVRGDLWHFPFVEGKDGRFWVEGDIHGVKLKYHPDWPSIDAIDAHLVFEGAQLDIRSDGATIFSSRVKEAKATIANLLAQPPILEISGQIVTGGTDSVKFLRESPLINGPGAFTRAVQIDGPARLGIAMRWPLYGTESARITGDYLFDGANARVGQTLSFNGVKGKLQFTEKGVRAPELTGTMFGQPARLKINTQGDGTLLTELDGRIAMPVLGAYIPDAISARLTGGIDWRAALVSGRGGSDLRIESDLKGLEVALPAPFDKAEAVARPLTIAIRQLGSDNEVTTASLDGGIYGRFGTRRTPEGDRWHGALKFGAPLADEPIKDGVWLYGELAHLDLDAWQAVFPARARAVADARIATGTELRGFDLKLDRVQFTQREFPNVSARLERVGTEWKGRLEGQNLAGDVAWSSEGKGRVVARLSRLALRPQGPQPAREARPPRDGEQRGAGDLPALDIVAERFDFKGNSLGRLDLKAEPTGDEWRIERLDILNPHTTFKSKGVWRQTATGSITTLDLALDTSNLNALFEQFGFGDYVRGGTAKLQGTLAWPGFPNEFDPSVLQGSFKLSAARGQFNKIQAGAGKLLGLLSLQSLPQRVTLDFRDVFSEGFAFNSINANVKVARGILLTDDLEISGPAAFVSMVGEVSLPRETQSLTLRVVPEIGESVALAATVLGTPVLGLSTLLVSKLLQNPLGKVVAYEYLVTGTWDNPSVTPVSVPPPRATKATAEAAQPAKIPPQ</sequence>
<dbReference type="PANTHER" id="PTHR38690">
    <property type="entry name" value="PROTEASE-RELATED"/>
    <property type="match status" value="1"/>
</dbReference>
<dbReference type="KEGG" id="upl:DSM104440_02560"/>
<feature type="domain" description="YhdP central" evidence="3">
    <location>
        <begin position="12"/>
        <end position="1274"/>
    </location>
</feature>
<feature type="compositionally biased region" description="Basic and acidic residues" evidence="1">
    <location>
        <begin position="998"/>
        <end position="1010"/>
    </location>
</feature>
<evidence type="ECO:0000259" key="3">
    <source>
        <dbReference type="Pfam" id="PF13116"/>
    </source>
</evidence>
<proteinExistence type="predicted"/>
<dbReference type="PANTHER" id="PTHR38690:SF1">
    <property type="entry name" value="PROTEASE"/>
    <property type="match status" value="1"/>
</dbReference>